<keyword evidence="5" id="KW-0812">Transmembrane</keyword>
<keyword evidence="3 11" id="KW-0328">Glycosyltransferase</keyword>
<dbReference type="GO" id="GO:0006493">
    <property type="term" value="P:protein O-linked glycosylation"/>
    <property type="evidence" value="ECO:0007669"/>
    <property type="project" value="TreeGrafter"/>
</dbReference>
<keyword evidence="4" id="KW-0808">Transferase</keyword>
<keyword evidence="13" id="KW-1185">Reference proteome</keyword>
<dbReference type="OrthoDB" id="2139606at2759"/>
<dbReference type="GO" id="GO:0016758">
    <property type="term" value="F:hexosyltransferase activity"/>
    <property type="evidence" value="ECO:0007669"/>
    <property type="project" value="InterPro"/>
</dbReference>
<evidence type="ECO:0000256" key="10">
    <source>
        <dbReference type="ARBA" id="ARBA00023180"/>
    </source>
</evidence>
<reference evidence="12" key="1">
    <citation type="journal article" date="2019" name="bioRxiv">
        <title>The Genome of the Zebra Mussel, Dreissena polymorpha: A Resource for Invasive Species Research.</title>
        <authorList>
            <person name="McCartney M.A."/>
            <person name="Auch B."/>
            <person name="Kono T."/>
            <person name="Mallez S."/>
            <person name="Zhang Y."/>
            <person name="Obille A."/>
            <person name="Becker A."/>
            <person name="Abrahante J.E."/>
            <person name="Garbe J."/>
            <person name="Badalamenti J.P."/>
            <person name="Herman A."/>
            <person name="Mangelson H."/>
            <person name="Liachko I."/>
            <person name="Sullivan S."/>
            <person name="Sone E.D."/>
            <person name="Koren S."/>
            <person name="Silverstein K.A.T."/>
            <person name="Beckman K.B."/>
            <person name="Gohl D.M."/>
        </authorList>
    </citation>
    <scope>NUCLEOTIDE SEQUENCE</scope>
    <source>
        <strain evidence="12">Duluth1</strain>
        <tissue evidence="12">Whole animal</tissue>
    </source>
</reference>
<keyword evidence="10" id="KW-0325">Glycoprotein</keyword>
<evidence type="ECO:0000313" key="13">
    <source>
        <dbReference type="Proteomes" id="UP000828390"/>
    </source>
</evidence>
<dbReference type="GO" id="GO:0000139">
    <property type="term" value="C:Golgi membrane"/>
    <property type="evidence" value="ECO:0007669"/>
    <property type="project" value="UniProtKB-SubCell"/>
</dbReference>
<keyword evidence="8 11" id="KW-0333">Golgi apparatus</keyword>
<dbReference type="Gene3D" id="3.90.550.50">
    <property type="match status" value="1"/>
</dbReference>
<evidence type="ECO:0000256" key="5">
    <source>
        <dbReference type="ARBA" id="ARBA00022692"/>
    </source>
</evidence>
<dbReference type="SUPFAM" id="SSF53448">
    <property type="entry name" value="Nucleotide-diphospho-sugar transferases"/>
    <property type="match status" value="1"/>
</dbReference>
<evidence type="ECO:0000256" key="7">
    <source>
        <dbReference type="ARBA" id="ARBA00022989"/>
    </source>
</evidence>
<evidence type="ECO:0000256" key="3">
    <source>
        <dbReference type="ARBA" id="ARBA00022676"/>
    </source>
</evidence>
<accession>A0A9D4KGI1</accession>
<evidence type="ECO:0000256" key="4">
    <source>
        <dbReference type="ARBA" id="ARBA00022679"/>
    </source>
</evidence>
<dbReference type="InterPro" id="IPR002659">
    <property type="entry name" value="Glyco_trans_31"/>
</dbReference>
<evidence type="ECO:0000256" key="8">
    <source>
        <dbReference type="ARBA" id="ARBA00023034"/>
    </source>
</evidence>
<dbReference type="PANTHER" id="PTHR11214">
    <property type="entry name" value="BETA-1,3-N-ACETYLGLUCOSAMINYLTRANSFERASE"/>
    <property type="match status" value="1"/>
</dbReference>
<comment type="caution">
    <text evidence="12">The sequence shown here is derived from an EMBL/GenBank/DDBJ whole genome shotgun (WGS) entry which is preliminary data.</text>
</comment>
<protein>
    <recommendedName>
        <fullName evidence="11">Hexosyltransferase</fullName>
        <ecNumber evidence="11">2.4.1.-</ecNumber>
    </recommendedName>
</protein>
<dbReference type="Proteomes" id="UP000828390">
    <property type="component" value="Unassembled WGS sequence"/>
</dbReference>
<proteinExistence type="inferred from homology"/>
<evidence type="ECO:0000256" key="9">
    <source>
        <dbReference type="ARBA" id="ARBA00023136"/>
    </source>
</evidence>
<comment type="similarity">
    <text evidence="2 11">Belongs to the glycosyltransferase 31 family.</text>
</comment>
<dbReference type="EC" id="2.4.1.-" evidence="11"/>
<organism evidence="12 13">
    <name type="scientific">Dreissena polymorpha</name>
    <name type="common">Zebra mussel</name>
    <name type="synonym">Mytilus polymorpha</name>
    <dbReference type="NCBI Taxonomy" id="45954"/>
    <lineage>
        <taxon>Eukaryota</taxon>
        <taxon>Metazoa</taxon>
        <taxon>Spiralia</taxon>
        <taxon>Lophotrochozoa</taxon>
        <taxon>Mollusca</taxon>
        <taxon>Bivalvia</taxon>
        <taxon>Autobranchia</taxon>
        <taxon>Heteroconchia</taxon>
        <taxon>Euheterodonta</taxon>
        <taxon>Imparidentia</taxon>
        <taxon>Neoheterodontei</taxon>
        <taxon>Myida</taxon>
        <taxon>Dreissenoidea</taxon>
        <taxon>Dreissenidae</taxon>
        <taxon>Dreissena</taxon>
    </lineage>
</organism>
<evidence type="ECO:0000313" key="12">
    <source>
        <dbReference type="EMBL" id="KAH3839467.1"/>
    </source>
</evidence>
<dbReference type="FunFam" id="3.90.550.50:FF:000001">
    <property type="entry name" value="Hexosyltransferase"/>
    <property type="match status" value="1"/>
</dbReference>
<comment type="subcellular location">
    <subcellularLocation>
        <location evidence="1 11">Golgi apparatus membrane</location>
        <topology evidence="1 11">Single-pass type II membrane protein</topology>
    </subcellularLocation>
</comment>
<dbReference type="Pfam" id="PF01762">
    <property type="entry name" value="Galactosyl_T"/>
    <property type="match status" value="1"/>
</dbReference>
<evidence type="ECO:0000256" key="2">
    <source>
        <dbReference type="ARBA" id="ARBA00008661"/>
    </source>
</evidence>
<dbReference type="EMBL" id="JAIWYP010000004">
    <property type="protein sequence ID" value="KAH3839467.1"/>
    <property type="molecule type" value="Genomic_DNA"/>
</dbReference>
<name>A0A9D4KGI1_DREPO</name>
<dbReference type="PANTHER" id="PTHR11214:SF314">
    <property type="entry name" value="HEXOSYLTRANSFERASE"/>
    <property type="match status" value="1"/>
</dbReference>
<evidence type="ECO:0000256" key="6">
    <source>
        <dbReference type="ARBA" id="ARBA00022968"/>
    </source>
</evidence>
<gene>
    <name evidence="12" type="ORF">DPMN_112898</name>
</gene>
<dbReference type="AlphaFoldDB" id="A0A9D4KGI1"/>
<evidence type="ECO:0000256" key="11">
    <source>
        <dbReference type="RuleBase" id="RU363063"/>
    </source>
</evidence>
<keyword evidence="7" id="KW-1133">Transmembrane helix</keyword>
<evidence type="ECO:0000256" key="1">
    <source>
        <dbReference type="ARBA" id="ARBA00004323"/>
    </source>
</evidence>
<sequence>MNYKLRRTKTVVAIVAICMGCIVVSLNRHHILDLITTEALDGSNDTRPYECSNCFPLDFRLMITPDRLCDGGRVDMLIVILSYVTNRFARDAIRSTWGSLCVSRDSNIRLAFVIGNNQDQEDNALLLKESSEFHDILQADFRDTYNNLTYKTMTGLKWGHERCSNAKYIMKTDDDMFVNTEILPILLKAAPRIHFMGGYCWGRKAPLRQTSSKWYVSVRQYGKPFYPPVCSGTGYMLSSDVVGQIVNVSRNIPFFYLEDVYIAFCVNKVGVSPVSLTGFSYKFVPFVPCVYRNSVITSHHLTPGVLKYFWTKSRTCDLSMLKPEQLFKSRRV</sequence>
<reference evidence="12" key="2">
    <citation type="submission" date="2020-11" db="EMBL/GenBank/DDBJ databases">
        <authorList>
            <person name="McCartney M.A."/>
            <person name="Auch B."/>
            <person name="Kono T."/>
            <person name="Mallez S."/>
            <person name="Becker A."/>
            <person name="Gohl D.M."/>
            <person name="Silverstein K.A.T."/>
            <person name="Koren S."/>
            <person name="Bechman K.B."/>
            <person name="Herman A."/>
            <person name="Abrahante J.E."/>
            <person name="Garbe J."/>
        </authorList>
    </citation>
    <scope>NUCLEOTIDE SEQUENCE</scope>
    <source>
        <strain evidence="12">Duluth1</strain>
        <tissue evidence="12">Whole animal</tissue>
    </source>
</reference>
<keyword evidence="9" id="KW-0472">Membrane</keyword>
<keyword evidence="6" id="KW-0735">Signal-anchor</keyword>
<dbReference type="InterPro" id="IPR029044">
    <property type="entry name" value="Nucleotide-diphossugar_trans"/>
</dbReference>